<dbReference type="AlphaFoldDB" id="A0A2T5YET1"/>
<proteinExistence type="predicted"/>
<feature type="region of interest" description="Disordered" evidence="1">
    <location>
        <begin position="1"/>
        <end position="58"/>
    </location>
</feature>
<evidence type="ECO:0000256" key="1">
    <source>
        <dbReference type="SAM" id="MobiDB-lite"/>
    </source>
</evidence>
<evidence type="ECO:0000313" key="2">
    <source>
        <dbReference type="EMBL" id="PTX15223.1"/>
    </source>
</evidence>
<evidence type="ECO:0000313" key="3">
    <source>
        <dbReference type="Proteomes" id="UP000244225"/>
    </source>
</evidence>
<feature type="compositionally biased region" description="Basic and acidic residues" evidence="1">
    <location>
        <begin position="1"/>
        <end position="33"/>
    </location>
</feature>
<name>A0A2T5YET1_9BACT</name>
<dbReference type="EMBL" id="QBKI01000008">
    <property type="protein sequence ID" value="PTX15223.1"/>
    <property type="molecule type" value="Genomic_DNA"/>
</dbReference>
<accession>A0A2T5YET1</accession>
<sequence>MKNQDKNKQSDLTDKNKSGKKDTGNSLDRDITDSKQTGRTPQARTDNEQDSESNKRKR</sequence>
<reference evidence="2 3" key="1">
    <citation type="submission" date="2018-04" db="EMBL/GenBank/DDBJ databases">
        <title>Genomic Encyclopedia of Archaeal and Bacterial Type Strains, Phase II (KMG-II): from individual species to whole genera.</title>
        <authorList>
            <person name="Goeker M."/>
        </authorList>
    </citation>
    <scope>NUCLEOTIDE SEQUENCE [LARGE SCALE GENOMIC DNA]</scope>
    <source>
        <strain evidence="2 3">DSM 100162</strain>
    </source>
</reference>
<keyword evidence="3" id="KW-1185">Reference proteome</keyword>
<protein>
    <submittedName>
        <fullName evidence="2">Uncharacterized protein</fullName>
    </submittedName>
</protein>
<organism evidence="2 3">
    <name type="scientific">Pontibacter mucosus</name>
    <dbReference type="NCBI Taxonomy" id="1649266"/>
    <lineage>
        <taxon>Bacteria</taxon>
        <taxon>Pseudomonadati</taxon>
        <taxon>Bacteroidota</taxon>
        <taxon>Cytophagia</taxon>
        <taxon>Cytophagales</taxon>
        <taxon>Hymenobacteraceae</taxon>
        <taxon>Pontibacter</taxon>
    </lineage>
</organism>
<feature type="compositionally biased region" description="Polar residues" evidence="1">
    <location>
        <begin position="34"/>
        <end position="44"/>
    </location>
</feature>
<comment type="caution">
    <text evidence="2">The sequence shown here is derived from an EMBL/GenBank/DDBJ whole genome shotgun (WGS) entry which is preliminary data.</text>
</comment>
<gene>
    <name evidence="2" type="ORF">C8N40_108114</name>
</gene>
<dbReference type="Proteomes" id="UP000244225">
    <property type="component" value="Unassembled WGS sequence"/>
</dbReference>